<dbReference type="InterPro" id="IPR010617">
    <property type="entry name" value="TMEM175-like"/>
</dbReference>
<feature type="transmembrane region" description="Helical" evidence="13">
    <location>
        <begin position="224"/>
        <end position="241"/>
    </location>
</feature>
<evidence type="ECO:0000256" key="7">
    <source>
        <dbReference type="ARBA" id="ARBA00022958"/>
    </source>
</evidence>
<comment type="caution">
    <text evidence="14">The sequence shown here is derived from an EMBL/GenBank/DDBJ whole genome shotgun (WGS) entry which is preliminary data.</text>
</comment>
<feature type="transmembrane region" description="Helical" evidence="13">
    <location>
        <begin position="29"/>
        <end position="47"/>
    </location>
</feature>
<evidence type="ECO:0000256" key="10">
    <source>
        <dbReference type="ARBA" id="ARBA00023136"/>
    </source>
</evidence>
<dbReference type="Pfam" id="PF06736">
    <property type="entry name" value="TMEM175"/>
    <property type="match status" value="1"/>
</dbReference>
<dbReference type="GO" id="GO:0005267">
    <property type="term" value="F:potassium channel activity"/>
    <property type="evidence" value="ECO:0007669"/>
    <property type="project" value="UniProtKB-KW"/>
</dbReference>
<feature type="transmembrane region" description="Helical" evidence="13">
    <location>
        <begin position="146"/>
        <end position="164"/>
    </location>
</feature>
<evidence type="ECO:0000256" key="13">
    <source>
        <dbReference type="SAM" id="Phobius"/>
    </source>
</evidence>
<evidence type="ECO:0000313" key="14">
    <source>
        <dbReference type="EMBL" id="TNJ32925.1"/>
    </source>
</evidence>
<keyword evidence="8 13" id="KW-1133">Transmembrane helix</keyword>
<feature type="transmembrane region" description="Helical" evidence="13">
    <location>
        <begin position="189"/>
        <end position="212"/>
    </location>
</feature>
<keyword evidence="15" id="KW-1185">Reference proteome</keyword>
<gene>
    <name evidence="14" type="ORF">E1B00_14535</name>
</gene>
<comment type="catalytic activity">
    <reaction evidence="12">
        <text>K(+)(in) = K(+)(out)</text>
        <dbReference type="Rhea" id="RHEA:29463"/>
        <dbReference type="ChEBI" id="CHEBI:29103"/>
    </reaction>
</comment>
<name>A0A5C4RPP9_9GAMM</name>
<dbReference type="GO" id="GO:0016020">
    <property type="term" value="C:membrane"/>
    <property type="evidence" value="ECO:0007669"/>
    <property type="project" value="UniProtKB-SubCell"/>
</dbReference>
<keyword evidence="4" id="KW-0633">Potassium transport</keyword>
<keyword evidence="6" id="KW-0631">Potassium channel</keyword>
<evidence type="ECO:0000256" key="5">
    <source>
        <dbReference type="ARBA" id="ARBA00022692"/>
    </source>
</evidence>
<keyword evidence="10 13" id="KW-0472">Membrane</keyword>
<dbReference type="EMBL" id="SMDR01000004">
    <property type="protein sequence ID" value="TNJ32925.1"/>
    <property type="molecule type" value="Genomic_DNA"/>
</dbReference>
<protein>
    <submittedName>
        <fullName evidence="14">DUF1211 domain-containing protein</fullName>
    </submittedName>
</protein>
<dbReference type="GO" id="GO:0015252">
    <property type="term" value="F:proton channel activity"/>
    <property type="evidence" value="ECO:0007669"/>
    <property type="project" value="InterPro"/>
</dbReference>
<keyword evidence="9" id="KW-0406">Ion transport</keyword>
<evidence type="ECO:0000313" key="15">
    <source>
        <dbReference type="Proteomes" id="UP000305760"/>
    </source>
</evidence>
<evidence type="ECO:0000256" key="12">
    <source>
        <dbReference type="ARBA" id="ARBA00034430"/>
    </source>
</evidence>
<evidence type="ECO:0000256" key="11">
    <source>
        <dbReference type="ARBA" id="ARBA00023303"/>
    </source>
</evidence>
<dbReference type="AlphaFoldDB" id="A0A5C4RPP9"/>
<dbReference type="Proteomes" id="UP000305760">
    <property type="component" value="Unassembled WGS sequence"/>
</dbReference>
<comment type="similarity">
    <text evidence="2">Belongs to the TMEM175 family.</text>
</comment>
<evidence type="ECO:0000256" key="8">
    <source>
        <dbReference type="ARBA" id="ARBA00022989"/>
    </source>
</evidence>
<dbReference type="OrthoDB" id="7570568at2"/>
<reference evidence="14 15" key="1">
    <citation type="submission" date="2019-03" db="EMBL/GenBank/DDBJ databases">
        <title>Arenimonas daejeonensis sp. nov., isolated from compost.</title>
        <authorList>
            <person name="Jeon C.O."/>
        </authorList>
    </citation>
    <scope>NUCLEOTIDE SEQUENCE [LARGE SCALE GENOMIC DNA]</scope>
    <source>
        <strain evidence="14 15">R29</strain>
    </source>
</reference>
<accession>A0A5C4RPP9</accession>
<keyword evidence="3" id="KW-0813">Transport</keyword>
<keyword evidence="5 13" id="KW-0812">Transmembrane</keyword>
<evidence type="ECO:0000256" key="9">
    <source>
        <dbReference type="ARBA" id="ARBA00023065"/>
    </source>
</evidence>
<dbReference type="RefSeq" id="WP_139450076.1">
    <property type="nucleotide sequence ID" value="NZ_SMDR01000004.1"/>
</dbReference>
<keyword evidence="7" id="KW-0630">Potassium</keyword>
<evidence type="ECO:0000256" key="4">
    <source>
        <dbReference type="ARBA" id="ARBA00022538"/>
    </source>
</evidence>
<evidence type="ECO:0000256" key="6">
    <source>
        <dbReference type="ARBA" id="ARBA00022826"/>
    </source>
</evidence>
<keyword evidence="11" id="KW-0407">Ion channel</keyword>
<comment type="subcellular location">
    <subcellularLocation>
        <location evidence="1">Membrane</location>
        <topology evidence="1">Multi-pass membrane protein</topology>
    </subcellularLocation>
</comment>
<feature type="transmembrane region" description="Helical" evidence="13">
    <location>
        <begin position="59"/>
        <end position="80"/>
    </location>
</feature>
<sequence length="254" mass="27736">MDPITLPRESVPREAGFRLRGAQVTRLETFVDAAFAFALTLLVIAGDNLPDSFAELREALRRIPVFVLCFVLMAMIWSAHNRWSRRYGLEDAWSTVLSLGLVLAVLVYVYPLRMVVASGLYVMTGGFVPADLVVDPENITYDLQTAFIIYGLGFGVMAVILLLLNRHALNRADDLGLDELERIETRGEIGIQALLAGAAGLSIAISGVLLVFEGARYGPLVAGLPMYVYMGLGLVIPFHVARVERAKRQLTAGG</sequence>
<proteinExistence type="inferred from homology"/>
<evidence type="ECO:0000256" key="1">
    <source>
        <dbReference type="ARBA" id="ARBA00004141"/>
    </source>
</evidence>
<feature type="transmembrane region" description="Helical" evidence="13">
    <location>
        <begin position="92"/>
        <end position="110"/>
    </location>
</feature>
<evidence type="ECO:0000256" key="3">
    <source>
        <dbReference type="ARBA" id="ARBA00022448"/>
    </source>
</evidence>
<evidence type="ECO:0000256" key="2">
    <source>
        <dbReference type="ARBA" id="ARBA00006920"/>
    </source>
</evidence>
<organism evidence="14 15">
    <name type="scientific">Arenimonas terrae</name>
    <dbReference type="NCBI Taxonomy" id="2546226"/>
    <lineage>
        <taxon>Bacteria</taxon>
        <taxon>Pseudomonadati</taxon>
        <taxon>Pseudomonadota</taxon>
        <taxon>Gammaproteobacteria</taxon>
        <taxon>Lysobacterales</taxon>
        <taxon>Lysobacteraceae</taxon>
        <taxon>Arenimonas</taxon>
    </lineage>
</organism>